<keyword evidence="2 4" id="KW-0808">Transferase</keyword>
<dbReference type="SUPFAM" id="SSF56104">
    <property type="entry name" value="SAICAR synthase-like"/>
    <property type="match status" value="1"/>
</dbReference>
<organism evidence="5">
    <name type="scientific">Coptotermes formosanus</name>
    <name type="common">Formosan subterranean termite</name>
    <dbReference type="NCBI Taxonomy" id="36987"/>
    <lineage>
        <taxon>Eukaryota</taxon>
        <taxon>Metazoa</taxon>
        <taxon>Ecdysozoa</taxon>
        <taxon>Arthropoda</taxon>
        <taxon>Hexapoda</taxon>
        <taxon>Insecta</taxon>
        <taxon>Pterygota</taxon>
        <taxon>Neoptera</taxon>
        <taxon>Polyneoptera</taxon>
        <taxon>Dictyoptera</taxon>
        <taxon>Blattodea</taxon>
        <taxon>Blattoidea</taxon>
        <taxon>Termitoidae</taxon>
        <taxon>Rhinotermitidae</taxon>
        <taxon>Coptotermes</taxon>
    </lineage>
</organism>
<dbReference type="GO" id="GO:0032958">
    <property type="term" value="P:inositol phosphate biosynthetic process"/>
    <property type="evidence" value="ECO:0007669"/>
    <property type="project" value="InterPro"/>
</dbReference>
<dbReference type="Gene3D" id="3.30.470.160">
    <property type="entry name" value="Inositol polyphosphate kinase"/>
    <property type="match status" value="1"/>
</dbReference>
<dbReference type="EC" id="2.7.-.-" evidence="4"/>
<name>R4UMM4_COPFO</name>
<dbReference type="PANTHER" id="PTHR12400">
    <property type="entry name" value="INOSITOL POLYPHOSPHATE KINASE"/>
    <property type="match status" value="1"/>
</dbReference>
<comment type="similarity">
    <text evidence="1 4">Belongs to the inositol phosphokinase (IPK) family.</text>
</comment>
<evidence type="ECO:0000256" key="4">
    <source>
        <dbReference type="RuleBase" id="RU363090"/>
    </source>
</evidence>
<evidence type="ECO:0000313" key="5">
    <source>
        <dbReference type="EMBL" id="AGM32380.1"/>
    </source>
</evidence>
<evidence type="ECO:0000256" key="1">
    <source>
        <dbReference type="ARBA" id="ARBA00007374"/>
    </source>
</evidence>
<dbReference type="GO" id="GO:0000828">
    <property type="term" value="F:inositol hexakisphosphate kinase activity"/>
    <property type="evidence" value="ECO:0007669"/>
    <property type="project" value="TreeGrafter"/>
</dbReference>
<dbReference type="EMBL" id="KC571881">
    <property type="protein sequence ID" value="AGM32380.1"/>
    <property type="molecule type" value="mRNA"/>
</dbReference>
<evidence type="ECO:0000256" key="2">
    <source>
        <dbReference type="ARBA" id="ARBA00022679"/>
    </source>
</evidence>
<reference evidence="5" key="1">
    <citation type="submission" date="2013-02" db="EMBL/GenBank/DDBJ databases">
        <title>Immune-Related transcriptome of Coptotermes formosanus Shiraki workers: the defense mechanism.</title>
        <authorList>
            <person name="Hussain A."/>
            <person name="Li Y.F."/>
            <person name="Cheng Y."/>
            <person name="Liu Y."/>
            <person name="Chen C.C."/>
            <person name="Wen S.Y."/>
        </authorList>
    </citation>
    <scope>NUCLEOTIDE SEQUENCE</scope>
</reference>
<protein>
    <recommendedName>
        <fullName evidence="4">Kinase</fullName>
        <ecNumber evidence="4">2.7.-.-</ecNumber>
    </recommendedName>
</protein>
<keyword evidence="3 4" id="KW-0418">Kinase</keyword>
<dbReference type="Pfam" id="PF03770">
    <property type="entry name" value="IPK"/>
    <property type="match status" value="1"/>
</dbReference>
<dbReference type="GO" id="GO:0005634">
    <property type="term" value="C:nucleus"/>
    <property type="evidence" value="ECO:0007669"/>
    <property type="project" value="TreeGrafter"/>
</dbReference>
<dbReference type="GO" id="GO:0005737">
    <property type="term" value="C:cytoplasm"/>
    <property type="evidence" value="ECO:0007669"/>
    <property type="project" value="TreeGrafter"/>
</dbReference>
<dbReference type="PANTHER" id="PTHR12400:SF21">
    <property type="entry name" value="KINASE"/>
    <property type="match status" value="1"/>
</dbReference>
<dbReference type="GO" id="GO:0046854">
    <property type="term" value="P:phosphatidylinositol phosphate biosynthetic process"/>
    <property type="evidence" value="ECO:0007669"/>
    <property type="project" value="TreeGrafter"/>
</dbReference>
<accession>R4UMM4</accession>
<evidence type="ECO:0000256" key="3">
    <source>
        <dbReference type="ARBA" id="ARBA00022777"/>
    </source>
</evidence>
<proteinExistence type="evidence at transcript level"/>
<dbReference type="AlphaFoldDB" id="R4UMM4"/>
<sequence>MPLAPFIPEFFGCYTKDNTEFVIIEDLTSGFSSPCIADIKIGTTSWDPDAPEEKKSRMKKKRIGTTTQSLGVRIVGMVMQKNGSVVKRLTRNEGEELNDPQFYTELKNFVPNSLKDSFKSVIEKISSLYVETLDENPGFRIYSSSLLVIYDGDNPTEIRVKIIDLAHCHSDIRVFNVSLSDSAFDDGFFSGLNNLKANKV</sequence>
<dbReference type="InterPro" id="IPR005522">
    <property type="entry name" value="IPK"/>
</dbReference>
<dbReference type="InterPro" id="IPR038286">
    <property type="entry name" value="IPK_sf"/>
</dbReference>